<evidence type="ECO:0000313" key="2">
    <source>
        <dbReference type="EMBL" id="MDT0642799.1"/>
    </source>
</evidence>
<name>A0ABU3C8Y5_9FLAO</name>
<gene>
    <name evidence="2" type="ORF">RM553_08150</name>
</gene>
<feature type="signal peptide" evidence="1">
    <location>
        <begin position="1"/>
        <end position="32"/>
    </location>
</feature>
<proteinExistence type="predicted"/>
<evidence type="ECO:0000313" key="3">
    <source>
        <dbReference type="Proteomes" id="UP001262889"/>
    </source>
</evidence>
<organism evidence="2 3">
    <name type="scientific">Autumnicola tepida</name>
    <dbReference type="NCBI Taxonomy" id="3075595"/>
    <lineage>
        <taxon>Bacteria</taxon>
        <taxon>Pseudomonadati</taxon>
        <taxon>Bacteroidota</taxon>
        <taxon>Flavobacteriia</taxon>
        <taxon>Flavobacteriales</taxon>
        <taxon>Flavobacteriaceae</taxon>
        <taxon>Autumnicola</taxon>
    </lineage>
</organism>
<keyword evidence="3" id="KW-1185">Reference proteome</keyword>
<feature type="chain" id="PRO_5045803960" evidence="1">
    <location>
        <begin position="33"/>
        <end position="296"/>
    </location>
</feature>
<keyword evidence="1" id="KW-0732">Signal</keyword>
<comment type="caution">
    <text evidence="2">The sequence shown here is derived from an EMBL/GenBank/DDBJ whole genome shotgun (WGS) entry which is preliminary data.</text>
</comment>
<sequence>MKFNYKNTYRGKSIMKLLLLMLVCAAMGNSYGQSKNEVSFYLEGSFSKLDYEVLQDKSELENGFGFGAQYAYYLSENWSIGTGAGLQYMEGAAQLSSVADAYATADPEGEAFEFRYQAEDFRENQYAYFLNVPLKVQFETGDIARFYAAAGAKMGFVLKSEYETEASSLATSGYYEQYYAELREPMFAGFGDFGALNTSRSDLGLQTNLILNLETGVKFMLENDQTLYMGLFVDYGLKDIKPEKNGLDLIAYNAEDPMNFTNNSLLTSASNTASTAYVDEVKTLAFGLKIRYGFRF</sequence>
<dbReference type="Proteomes" id="UP001262889">
    <property type="component" value="Unassembled WGS sequence"/>
</dbReference>
<protein>
    <submittedName>
        <fullName evidence="2">Outer membrane beta-barrel protein</fullName>
    </submittedName>
</protein>
<accession>A0ABU3C8Y5</accession>
<dbReference type="EMBL" id="JAVRHQ010000008">
    <property type="protein sequence ID" value="MDT0642799.1"/>
    <property type="molecule type" value="Genomic_DNA"/>
</dbReference>
<dbReference type="RefSeq" id="WP_311534430.1">
    <property type="nucleotide sequence ID" value="NZ_JAVRHQ010000008.1"/>
</dbReference>
<reference evidence="2 3" key="1">
    <citation type="submission" date="2023-09" db="EMBL/GenBank/DDBJ databases">
        <authorList>
            <person name="Rey-Velasco X."/>
        </authorList>
    </citation>
    <scope>NUCLEOTIDE SEQUENCE [LARGE SCALE GENOMIC DNA]</scope>
    <source>
        <strain evidence="2 3">F363</strain>
    </source>
</reference>
<evidence type="ECO:0000256" key="1">
    <source>
        <dbReference type="SAM" id="SignalP"/>
    </source>
</evidence>